<dbReference type="Gene3D" id="3.60.10.10">
    <property type="entry name" value="Endonuclease/exonuclease/phosphatase"/>
    <property type="match status" value="1"/>
</dbReference>
<keyword evidence="2" id="KW-0255">Endonuclease</keyword>
<keyword evidence="2" id="KW-0540">Nuclease</keyword>
<gene>
    <name evidence="2" type="ORF">RZ517_00315</name>
</gene>
<protein>
    <submittedName>
        <fullName evidence="2">Endonuclease/exonuclease/phosphatase family protein</fullName>
    </submittedName>
</protein>
<reference evidence="2 3" key="1">
    <citation type="submission" date="2023-10" db="EMBL/GenBank/DDBJ databases">
        <title>Roseovarius strain S88 nov., isolated from a marine algae.</title>
        <authorList>
            <person name="Lee M.W."/>
            <person name="Lee J.K."/>
            <person name="Kim J.M."/>
            <person name="Choi D.G."/>
            <person name="Baek J.H."/>
            <person name="Bayburt H."/>
            <person name="Jung J.J."/>
            <person name="Han D.M."/>
            <person name="Jeon C.O."/>
        </authorList>
    </citation>
    <scope>NUCLEOTIDE SEQUENCE [LARGE SCALE GENOMIC DNA]</scope>
    <source>
        <strain evidence="2 3">S88</strain>
    </source>
</reference>
<accession>A0ABZ2HF82</accession>
<dbReference type="Pfam" id="PF03372">
    <property type="entry name" value="Exo_endo_phos"/>
    <property type="match status" value="1"/>
</dbReference>
<dbReference type="InterPro" id="IPR005135">
    <property type="entry name" value="Endo/exonuclease/phosphatase"/>
</dbReference>
<evidence type="ECO:0000313" key="2">
    <source>
        <dbReference type="EMBL" id="WWR46670.1"/>
    </source>
</evidence>
<organism evidence="2 3">
    <name type="scientific">Roseovarius phycicola</name>
    <dbReference type="NCBI Taxonomy" id="3080976"/>
    <lineage>
        <taxon>Bacteria</taxon>
        <taxon>Pseudomonadati</taxon>
        <taxon>Pseudomonadota</taxon>
        <taxon>Alphaproteobacteria</taxon>
        <taxon>Rhodobacterales</taxon>
        <taxon>Roseobacteraceae</taxon>
        <taxon>Roseovarius</taxon>
    </lineage>
</organism>
<proteinExistence type="predicted"/>
<dbReference type="SUPFAM" id="SSF56219">
    <property type="entry name" value="DNase I-like"/>
    <property type="match status" value="1"/>
</dbReference>
<sequence length="342" mass="37902">MAQDRLRVATYNTELSRDGPGLLLRDIVSEKNEQVEAVARVIAVNQPDVILLQNIDYDHDLLNLRALRDRVSAYGHDMPYGFANPPNTGIATRLDMNGDGNVELPKDAQSFGAFEGQGGMAILSRHQINEIAVRDFSSIVWRDVPNALVPNKDQGPFPSNEAQNVQRLSSTGHWIIPVATDRGRIYLMTFHAGPPVFDGPEDRNGRRNHDEIVFWRHVMDGMMGAVPEPFVILGNANLDPVDGEGRTEAIASLLADKRLQDPRPMRKQSAPQIENLAGDPNLHTVAWPLDGPGHKRVSYILPDASLLVLASGVYWPRLDSTAGQLVAKASRHRLVWVDLAWE</sequence>
<keyword evidence="2" id="KW-0378">Hydrolase</keyword>
<evidence type="ECO:0000313" key="3">
    <source>
        <dbReference type="Proteomes" id="UP001364156"/>
    </source>
</evidence>
<keyword evidence="3" id="KW-1185">Reference proteome</keyword>
<evidence type="ECO:0000259" key="1">
    <source>
        <dbReference type="Pfam" id="PF03372"/>
    </source>
</evidence>
<dbReference type="GO" id="GO:0004519">
    <property type="term" value="F:endonuclease activity"/>
    <property type="evidence" value="ECO:0007669"/>
    <property type="project" value="UniProtKB-KW"/>
</dbReference>
<dbReference type="Proteomes" id="UP001364156">
    <property type="component" value="Chromosome"/>
</dbReference>
<dbReference type="EMBL" id="CP146069">
    <property type="protein sequence ID" value="WWR46670.1"/>
    <property type="molecule type" value="Genomic_DNA"/>
</dbReference>
<name>A0ABZ2HF82_9RHOB</name>
<feature type="domain" description="Endonuclease/exonuclease/phosphatase" evidence="1">
    <location>
        <begin position="10"/>
        <end position="332"/>
    </location>
</feature>
<dbReference type="InterPro" id="IPR036691">
    <property type="entry name" value="Endo/exonu/phosph_ase_sf"/>
</dbReference>